<evidence type="ECO:0000256" key="1">
    <source>
        <dbReference type="ARBA" id="ARBA00004123"/>
    </source>
</evidence>
<evidence type="ECO:0000256" key="6">
    <source>
        <dbReference type="ARBA" id="ARBA00023242"/>
    </source>
</evidence>
<evidence type="ECO:0000256" key="7">
    <source>
        <dbReference type="RuleBase" id="RU364145"/>
    </source>
</evidence>
<dbReference type="AlphaFoldDB" id="A0A074Y0A5"/>
<feature type="coiled-coil region" evidence="8">
    <location>
        <begin position="110"/>
        <end position="137"/>
    </location>
</feature>
<comment type="subunit">
    <text evidence="7">Component of the Mediator complex.</text>
</comment>
<keyword evidence="6 7" id="KW-0539">Nucleus</keyword>
<reference evidence="10 11" key="1">
    <citation type="journal article" date="2014" name="BMC Genomics">
        <title>Genome sequencing of four Aureobasidium pullulans varieties: biotechnological potential, stress tolerance, and description of new species.</title>
        <authorList>
            <person name="Gostin Ar C."/>
            <person name="Ohm R.A."/>
            <person name="Kogej T."/>
            <person name="Sonjak S."/>
            <person name="Turk M."/>
            <person name="Zajc J."/>
            <person name="Zalar P."/>
            <person name="Grube M."/>
            <person name="Sun H."/>
            <person name="Han J."/>
            <person name="Sharma A."/>
            <person name="Chiniquy J."/>
            <person name="Ngan C.Y."/>
            <person name="Lipzen A."/>
            <person name="Barry K."/>
            <person name="Grigoriev I.V."/>
            <person name="Gunde-Cimerman N."/>
        </authorList>
    </citation>
    <scope>NUCLEOTIDE SEQUENCE [LARGE SCALE GENOMIC DNA]</scope>
    <source>
        <strain evidence="10 11">EXF-2481</strain>
    </source>
</reference>
<dbReference type="OMA" id="IRIQKAH"/>
<dbReference type="RefSeq" id="XP_013339705.1">
    <property type="nucleotide sequence ID" value="XM_013484251.1"/>
</dbReference>
<dbReference type="EMBL" id="KL584780">
    <property type="protein sequence ID" value="KEQ91223.1"/>
    <property type="molecule type" value="Genomic_DNA"/>
</dbReference>
<dbReference type="GO" id="GO:0006357">
    <property type="term" value="P:regulation of transcription by RNA polymerase II"/>
    <property type="evidence" value="ECO:0007669"/>
    <property type="project" value="InterPro"/>
</dbReference>
<keyword evidence="4 7" id="KW-0010">Activator</keyword>
<organism evidence="10 11">
    <name type="scientific">Aureobasidium subglaciale (strain EXF-2481)</name>
    <name type="common">Aureobasidium pullulans var. subglaciale</name>
    <dbReference type="NCBI Taxonomy" id="1043005"/>
    <lineage>
        <taxon>Eukaryota</taxon>
        <taxon>Fungi</taxon>
        <taxon>Dikarya</taxon>
        <taxon>Ascomycota</taxon>
        <taxon>Pezizomycotina</taxon>
        <taxon>Dothideomycetes</taxon>
        <taxon>Dothideomycetidae</taxon>
        <taxon>Dothideales</taxon>
        <taxon>Saccotheciaceae</taxon>
        <taxon>Aureobasidium</taxon>
    </lineage>
</organism>
<name>A0A074Y0A5_AURSE</name>
<feature type="region of interest" description="Disordered" evidence="9">
    <location>
        <begin position="1"/>
        <end position="32"/>
    </location>
</feature>
<dbReference type="InterPro" id="IPR011425">
    <property type="entry name" value="Med9"/>
</dbReference>
<accession>A0A074Y0A5</accession>
<feature type="compositionally biased region" description="Pro residues" evidence="9">
    <location>
        <begin position="21"/>
        <end position="30"/>
    </location>
</feature>
<sequence>MSSNATPTTTTAPPLISTPTNPQPPLPPPQTFDILPPLHALLSRLEPSLNVYTPDTSAALPPGNAAHTPVTSASALPTSAPQQLEYKDAAVAAQFLKSRIRKALAELGGLADMERGVEEQEEEIRGLEDKIQRQRDVLARLAVLAEEKDVEMGG</sequence>
<keyword evidence="3 7" id="KW-0805">Transcription regulation</keyword>
<dbReference type="GeneID" id="25371932"/>
<comment type="subcellular location">
    <subcellularLocation>
        <location evidence="1 7">Nucleus</location>
    </subcellularLocation>
</comment>
<keyword evidence="5 7" id="KW-0804">Transcription</keyword>
<dbReference type="GO" id="GO:0003712">
    <property type="term" value="F:transcription coregulator activity"/>
    <property type="evidence" value="ECO:0007669"/>
    <property type="project" value="InterPro"/>
</dbReference>
<evidence type="ECO:0000256" key="2">
    <source>
        <dbReference type="ARBA" id="ARBA00008089"/>
    </source>
</evidence>
<dbReference type="HOGENOM" id="CLU_097220_3_0_1"/>
<evidence type="ECO:0000256" key="9">
    <source>
        <dbReference type="SAM" id="MobiDB-lite"/>
    </source>
</evidence>
<evidence type="ECO:0000256" key="3">
    <source>
        <dbReference type="ARBA" id="ARBA00023015"/>
    </source>
</evidence>
<evidence type="ECO:0000256" key="4">
    <source>
        <dbReference type="ARBA" id="ARBA00023159"/>
    </source>
</evidence>
<gene>
    <name evidence="7" type="primary">MED9</name>
    <name evidence="10" type="ORF">AUEXF2481DRAFT_8650</name>
</gene>
<comment type="function">
    <text evidence="7">Component of the Mediator complex, a coactivator involved in the regulated transcription of nearly all RNA polymerase II-dependent genes. Mediator functions as a bridge to convey information from gene-specific regulatory proteins to the basal RNA polymerase II transcription machinery. Mediator is recruited to promoters by direct interactions with regulatory proteins and serves as a scaffold for the assembly of a functional preinitiation complex with RNA polymerase II and the general transcription factors.</text>
</comment>
<evidence type="ECO:0000313" key="11">
    <source>
        <dbReference type="Proteomes" id="UP000030641"/>
    </source>
</evidence>
<dbReference type="STRING" id="1043005.A0A074Y0A5"/>
<dbReference type="OrthoDB" id="5414694at2759"/>
<evidence type="ECO:0000313" key="10">
    <source>
        <dbReference type="EMBL" id="KEQ91223.1"/>
    </source>
</evidence>
<dbReference type="InParanoid" id="A0A074Y0A5"/>
<proteinExistence type="inferred from homology"/>
<comment type="similarity">
    <text evidence="2 7">Belongs to the Mediator complex subunit 9 family.</text>
</comment>
<keyword evidence="8" id="KW-0175">Coiled coil</keyword>
<protein>
    <recommendedName>
        <fullName evidence="7">Mediator of RNA polymerase II transcription subunit 9</fullName>
    </recommendedName>
    <alternativeName>
        <fullName evidence="7">Mediator complex subunit 9</fullName>
    </alternativeName>
</protein>
<evidence type="ECO:0000256" key="8">
    <source>
        <dbReference type="SAM" id="Coils"/>
    </source>
</evidence>
<keyword evidence="11" id="KW-1185">Reference proteome</keyword>
<dbReference type="Proteomes" id="UP000030641">
    <property type="component" value="Unassembled WGS sequence"/>
</dbReference>
<evidence type="ECO:0000256" key="5">
    <source>
        <dbReference type="ARBA" id="ARBA00023163"/>
    </source>
</evidence>
<dbReference type="Pfam" id="PF07544">
    <property type="entry name" value="Med9"/>
    <property type="match status" value="1"/>
</dbReference>
<feature type="compositionally biased region" description="Low complexity" evidence="9">
    <location>
        <begin position="1"/>
        <end position="20"/>
    </location>
</feature>
<feature type="region of interest" description="Disordered" evidence="9">
    <location>
        <begin position="53"/>
        <end position="76"/>
    </location>
</feature>
<dbReference type="GO" id="GO:0016592">
    <property type="term" value="C:mediator complex"/>
    <property type="evidence" value="ECO:0007669"/>
    <property type="project" value="InterPro"/>
</dbReference>